<name>G8QS47_SPHPG</name>
<dbReference type="OrthoDB" id="362631at2"/>
<protein>
    <recommendedName>
        <fullName evidence="3">Capsule assembly protein Wzi</fullName>
    </recommendedName>
</protein>
<dbReference type="EMBL" id="CP003155">
    <property type="protein sequence ID" value="AEV28908.1"/>
    <property type="molecule type" value="Genomic_DNA"/>
</dbReference>
<sequence length="660" mass="73622">MKKSGVLKKVLFGFVLVLLVVAPLSAAIHSSVPIGHRVYRLLDVAEIRGLIDRQVATRPYSADKIMRLLTEIQEQGDRISSAENQEITALLAEFTLAYGKAEHGFDEVLSTGFIRTYDEKRNIGASMGVELTTSQTFLLGTNEYDSRNSVLAFLKGDLGDTISLNMNFGLLVDKINNRVFLPTEFTIPCEGFYMQLLDGGSQLTTLPALDFYSGLSMFPELSASFLGGDVNLRWGSIRRDWGPGLNNLLISGSARTIDGVEAEVELSHWLRYSVMTGSLGIFSLDTIDGDAFFSDWMHDKSNYRFDNNISSHRVEVDLLPNLTFSLYESVVWKKRFELGYLNPLAVYMFEQNTLGDLDDVLAGLDVNYTIAGKARFYGALAASEMHDIGSLKTMLTAPRNIMAMQAGVVIPLALGSFSALTFQWTYIAPFFYSHYPTMEKVATIDVPAVSSEAITTDRGNTITPISPSSVTVQTVRGEKHDAEEETLVFSGDGTRFTSDGRIKIVRKDGQYSIYETTTESSYVNKGEPIGYPLNPNSQEFLLQLDMAFEKGWTTCSTVKYQARSGQYGYDIAQYMFYEHYGDYPAKAFWSNIFEHALTLQLEVNKKLPDMPIEMNAAYRFTTTWARDIVSSDPDGMNTVFSAWNDPVYDNALTVGAKIFF</sequence>
<dbReference type="eggNOG" id="ENOG5033IEB">
    <property type="taxonomic scope" value="Bacteria"/>
</dbReference>
<reference evidence="1 2" key="1">
    <citation type="submission" date="2011-11" db="EMBL/GenBank/DDBJ databases">
        <title>Complete sequence of Spirochaeta sp. grapes.</title>
        <authorList>
            <consortium name="US DOE Joint Genome Institute"/>
            <person name="Lucas S."/>
            <person name="Han J."/>
            <person name="Lapidus A."/>
            <person name="Cheng J.-F."/>
            <person name="Goodwin L."/>
            <person name="Pitluck S."/>
            <person name="Peters L."/>
            <person name="Ovchinnikova G."/>
            <person name="Munk A.C."/>
            <person name="Detter J.C."/>
            <person name="Han C."/>
            <person name="Tapia R."/>
            <person name="Land M."/>
            <person name="Hauser L."/>
            <person name="Kyrpides N."/>
            <person name="Ivanova N."/>
            <person name="Pagani I."/>
            <person name="Ritalahtilisa K."/>
            <person name="Loeffler F."/>
            <person name="Woyke T."/>
        </authorList>
    </citation>
    <scope>NUCLEOTIDE SEQUENCE [LARGE SCALE GENOMIC DNA]</scope>
    <source>
        <strain evidence="2">ATCC BAA-1885 / DSM 22778 / Grapes</strain>
    </source>
</reference>
<dbReference type="Proteomes" id="UP000005632">
    <property type="component" value="Chromosome"/>
</dbReference>
<dbReference type="RefSeq" id="WP_014269757.1">
    <property type="nucleotide sequence ID" value="NC_016633.1"/>
</dbReference>
<dbReference type="STRING" id="158190.SpiGrapes_1085"/>
<evidence type="ECO:0000313" key="1">
    <source>
        <dbReference type="EMBL" id="AEV28908.1"/>
    </source>
</evidence>
<dbReference type="KEGG" id="sgp:SpiGrapes_1085"/>
<evidence type="ECO:0008006" key="3">
    <source>
        <dbReference type="Google" id="ProtNLM"/>
    </source>
</evidence>
<gene>
    <name evidence="1" type="ordered locus">SpiGrapes_1085</name>
</gene>
<keyword evidence="2" id="KW-1185">Reference proteome</keyword>
<dbReference type="HOGENOM" id="CLU_407620_0_0_12"/>
<dbReference type="Gene3D" id="2.40.160.130">
    <property type="entry name" value="Capsule assembly protein Wzi"/>
    <property type="match status" value="1"/>
</dbReference>
<proteinExistence type="predicted"/>
<accession>G8QS47</accession>
<evidence type="ECO:0000313" key="2">
    <source>
        <dbReference type="Proteomes" id="UP000005632"/>
    </source>
</evidence>
<dbReference type="InterPro" id="IPR038636">
    <property type="entry name" value="Wzi_sf"/>
</dbReference>
<dbReference type="AlphaFoldDB" id="G8QS47"/>
<organism evidence="1 2">
    <name type="scientific">Sphaerochaeta pleomorpha (strain ATCC BAA-1885 / DSM 22778 / Grapes)</name>
    <dbReference type="NCBI Taxonomy" id="158190"/>
    <lineage>
        <taxon>Bacteria</taxon>
        <taxon>Pseudomonadati</taxon>
        <taxon>Spirochaetota</taxon>
        <taxon>Spirochaetia</taxon>
        <taxon>Spirochaetales</taxon>
        <taxon>Sphaerochaetaceae</taxon>
        <taxon>Sphaerochaeta</taxon>
    </lineage>
</organism>